<sequence>MMTACDNLALPLAIALDNFTTICRSIYRILYIKKLYILFSENQGLSA</sequence>
<name>A0A8J7LGU3_9NOST</name>
<evidence type="ECO:0000313" key="1">
    <source>
        <dbReference type="EMBL" id="MBH8575503.1"/>
    </source>
</evidence>
<dbReference type="Proteomes" id="UP000662314">
    <property type="component" value="Unassembled WGS sequence"/>
</dbReference>
<proteinExistence type="predicted"/>
<gene>
    <name evidence="1" type="ORF">I8752_21325</name>
</gene>
<dbReference type="AlphaFoldDB" id="A0A8J7LGU3"/>
<dbReference type="RefSeq" id="WP_214434283.1">
    <property type="nucleotide sequence ID" value="NZ_JAECZA010000158.1"/>
</dbReference>
<evidence type="ECO:0000313" key="2">
    <source>
        <dbReference type="Proteomes" id="UP000662314"/>
    </source>
</evidence>
<reference evidence="1 2" key="1">
    <citation type="journal article" date="2021" name="Int. J. Syst. Evol. Microbiol.">
        <title>Amazonocrinis nigriterrae gen. nov., sp. nov., Atlanticothrix silvestris gen. nov., sp. nov. and Dendronalium phyllosphericum gen. nov., sp. nov., nostocacean cyanobacteria from Brazilian environments.</title>
        <authorList>
            <person name="Alvarenga D.O."/>
            <person name="Andreote A.P.D."/>
            <person name="Branco L.H.Z."/>
            <person name="Delbaje E."/>
            <person name="Cruz R.B."/>
            <person name="Varani A.M."/>
            <person name="Fiore M.F."/>
        </authorList>
    </citation>
    <scope>NUCLEOTIDE SEQUENCE [LARGE SCALE GENOMIC DNA]</scope>
    <source>
        <strain evidence="1 2">CENA369</strain>
    </source>
</reference>
<dbReference type="EMBL" id="JAECZA010000158">
    <property type="protein sequence ID" value="MBH8575503.1"/>
    <property type="molecule type" value="Genomic_DNA"/>
</dbReference>
<comment type="caution">
    <text evidence="1">The sequence shown here is derived from an EMBL/GenBank/DDBJ whole genome shotgun (WGS) entry which is preliminary data.</text>
</comment>
<keyword evidence="2" id="KW-1185">Reference proteome</keyword>
<protein>
    <submittedName>
        <fullName evidence="1">Uncharacterized protein</fullName>
    </submittedName>
</protein>
<organism evidence="1 2">
    <name type="scientific">Dendronalium phyllosphericum CENA369</name>
    <dbReference type="NCBI Taxonomy" id="1725256"/>
    <lineage>
        <taxon>Bacteria</taxon>
        <taxon>Bacillati</taxon>
        <taxon>Cyanobacteriota</taxon>
        <taxon>Cyanophyceae</taxon>
        <taxon>Nostocales</taxon>
        <taxon>Nostocaceae</taxon>
        <taxon>Dendronalium</taxon>
        <taxon>Dendronalium phyllosphericum</taxon>
    </lineage>
</organism>
<accession>A0A8J7LGU3</accession>